<evidence type="ECO:0000313" key="2">
    <source>
        <dbReference type="Proteomes" id="UP000003692"/>
    </source>
</evidence>
<dbReference type="HOGENOM" id="CLU_3135078_0_0_6"/>
<dbReference type="AlphaFoldDB" id="D4FB44"/>
<sequence length="49" mass="5897">MNIHLFHYLNKSLNNIMGKYFQVNILIKLLLYFHCLQCIAVKLKLNYVI</sequence>
<gene>
    <name evidence="1" type="ORF">EDWATA_04015</name>
</gene>
<comment type="caution">
    <text evidence="1">The sequence shown here is derived from an EMBL/GenBank/DDBJ whole genome shotgun (WGS) entry which is preliminary data.</text>
</comment>
<reference evidence="1 2" key="1">
    <citation type="submission" date="2010-02" db="EMBL/GenBank/DDBJ databases">
        <authorList>
            <person name="Weinstock G."/>
            <person name="Sodergren E."/>
            <person name="Clifton S."/>
            <person name="Fulton L."/>
            <person name="Fulton B."/>
            <person name="Courtney L."/>
            <person name="Fronick C."/>
            <person name="Harrison M."/>
            <person name="Strong C."/>
            <person name="Farmer C."/>
            <person name="Delahaunty K."/>
            <person name="Markovic C."/>
            <person name="Hall O."/>
            <person name="Minx P."/>
            <person name="Tomlinson C."/>
            <person name="Mitreva M."/>
            <person name="Nelson J."/>
            <person name="Hou S."/>
            <person name="Wollam A."/>
            <person name="Pepin K.H."/>
            <person name="Johnson M."/>
            <person name="Bhonagiri V."/>
            <person name="Zhang X."/>
            <person name="Suruliraj S."/>
            <person name="Warren W."/>
            <person name="Chinwalla A."/>
            <person name="Mardis E.R."/>
            <person name="Wilson R.K."/>
        </authorList>
    </citation>
    <scope>NUCLEOTIDE SEQUENCE [LARGE SCALE GENOMIC DNA]</scope>
    <source>
        <strain evidence="1 2">ATCC 23685</strain>
    </source>
</reference>
<dbReference type="EMBL" id="ADGK01000324">
    <property type="protein sequence ID" value="EFE21016.1"/>
    <property type="molecule type" value="Genomic_DNA"/>
</dbReference>
<evidence type="ECO:0000313" key="1">
    <source>
        <dbReference type="EMBL" id="EFE21016.1"/>
    </source>
</evidence>
<dbReference type="Proteomes" id="UP000003692">
    <property type="component" value="Unassembled WGS sequence"/>
</dbReference>
<organism evidence="1 2">
    <name type="scientific">Edwardsiella tarda ATCC 23685</name>
    <dbReference type="NCBI Taxonomy" id="500638"/>
    <lineage>
        <taxon>Bacteria</taxon>
        <taxon>Pseudomonadati</taxon>
        <taxon>Pseudomonadota</taxon>
        <taxon>Gammaproteobacteria</taxon>
        <taxon>Enterobacterales</taxon>
        <taxon>Hafniaceae</taxon>
        <taxon>Edwardsiella</taxon>
    </lineage>
</organism>
<proteinExistence type="predicted"/>
<protein>
    <submittedName>
        <fullName evidence="1">Uncharacterized protein</fullName>
    </submittedName>
</protein>
<name>D4FB44_EDWTA</name>
<accession>D4FB44</accession>